<evidence type="ECO:0008006" key="5">
    <source>
        <dbReference type="Google" id="ProtNLM"/>
    </source>
</evidence>
<accession>A0A7W6ZV13</accession>
<comment type="caution">
    <text evidence="3">The sequence shown here is derived from an EMBL/GenBank/DDBJ whole genome shotgun (WGS) entry which is preliminary data.</text>
</comment>
<dbReference type="AlphaFoldDB" id="A0A7W6ZV13"/>
<protein>
    <recommendedName>
        <fullName evidence="5">Mob protein</fullName>
    </recommendedName>
</protein>
<feature type="compositionally biased region" description="Basic and acidic residues" evidence="2">
    <location>
        <begin position="411"/>
        <end position="422"/>
    </location>
</feature>
<evidence type="ECO:0000256" key="2">
    <source>
        <dbReference type="SAM" id="MobiDB-lite"/>
    </source>
</evidence>
<dbReference type="RefSeq" id="WP_028752478.1">
    <property type="nucleotide sequence ID" value="NZ_JACIIG010000007.1"/>
</dbReference>
<evidence type="ECO:0000313" key="4">
    <source>
        <dbReference type="Proteomes" id="UP000543836"/>
    </source>
</evidence>
<reference evidence="3 4" key="1">
    <citation type="submission" date="2020-08" db="EMBL/GenBank/DDBJ databases">
        <title>Genomic Encyclopedia of Type Strains, Phase IV (KMG-V): Genome sequencing to study the core and pangenomes of soil and plant-associated prokaryotes.</title>
        <authorList>
            <person name="Whitman W."/>
        </authorList>
    </citation>
    <scope>NUCLEOTIDE SEQUENCE [LARGE SCALE GENOMIC DNA]</scope>
    <source>
        <strain evidence="3 4">SEMIA 492</strain>
    </source>
</reference>
<feature type="coiled-coil region" evidence="1">
    <location>
        <begin position="267"/>
        <end position="298"/>
    </location>
</feature>
<proteinExistence type="predicted"/>
<dbReference type="Proteomes" id="UP000543836">
    <property type="component" value="Unassembled WGS sequence"/>
</dbReference>
<dbReference type="EMBL" id="JACIIG010000007">
    <property type="protein sequence ID" value="MBB4569242.1"/>
    <property type="molecule type" value="Genomic_DNA"/>
</dbReference>
<evidence type="ECO:0000256" key="1">
    <source>
        <dbReference type="SAM" id="Coils"/>
    </source>
</evidence>
<organism evidence="3 4">
    <name type="scientific">Rhizobium leucaenae</name>
    <dbReference type="NCBI Taxonomy" id="29450"/>
    <lineage>
        <taxon>Bacteria</taxon>
        <taxon>Pseudomonadati</taxon>
        <taxon>Pseudomonadota</taxon>
        <taxon>Alphaproteobacteria</taxon>
        <taxon>Hyphomicrobiales</taxon>
        <taxon>Rhizobiaceae</taxon>
        <taxon>Rhizobium/Agrobacterium group</taxon>
        <taxon>Rhizobium</taxon>
    </lineage>
</organism>
<dbReference type="GeneID" id="32528183"/>
<feature type="compositionally biased region" description="Low complexity" evidence="2">
    <location>
        <begin position="428"/>
        <end position="442"/>
    </location>
</feature>
<gene>
    <name evidence="3" type="ORF">GGE60_003361</name>
</gene>
<name>A0A7W6ZV13_9HYPH</name>
<keyword evidence="4" id="KW-1185">Reference proteome</keyword>
<keyword evidence="1" id="KW-0175">Coiled coil</keyword>
<dbReference type="Gene3D" id="3.30.930.30">
    <property type="match status" value="1"/>
</dbReference>
<evidence type="ECO:0000313" key="3">
    <source>
        <dbReference type="EMBL" id="MBB4569242.1"/>
    </source>
</evidence>
<feature type="region of interest" description="Disordered" evidence="2">
    <location>
        <begin position="395"/>
        <end position="442"/>
    </location>
</feature>
<dbReference type="OrthoDB" id="6183171at2"/>
<sequence length="442" mass="48801">MGFQFIHMESFSRKGDAQGRGTAFIFAEASRKPEASIHVPHPEPPVVVYGMDVADVEALHDAAADAARTIPKDGKPRKLRQDHKTVHTVIASHPYTMDEIHDDPEKRKEAEVWERRTIEWLRSQYGNDLKSVVRHEDESHYHIHAYVVPTDDTEMRALRHHPGVTAKRAAMAAGPTNAEDSKTISKRGDAAYKDAMREWQNSYHAVVGIPCGLARLGPCRRNLPRGEWQREKAQAKALQAALERAAVVRTKIETHIVTKKSEVETLVSTAETTAAALRAEADAAIAEAARQLAAARAATDAAKASHDAAVREQAKARGMMSFVRQETARVATQAARLQKLPSILRTVFDGFRQSRVAERIRAAVESDMTALRERASSALKKAAAADAALRKAEERASSIDHALTETTAQRDVAREELARLRPPEPTSRPSLGPGLRPTPRRR</sequence>